<feature type="compositionally biased region" description="Low complexity" evidence="1">
    <location>
        <begin position="430"/>
        <end position="442"/>
    </location>
</feature>
<keyword evidence="3" id="KW-1185">Reference proteome</keyword>
<proteinExistence type="predicted"/>
<feature type="compositionally biased region" description="Polar residues" evidence="1">
    <location>
        <begin position="467"/>
        <end position="482"/>
    </location>
</feature>
<feature type="region of interest" description="Disordered" evidence="1">
    <location>
        <begin position="513"/>
        <end position="603"/>
    </location>
</feature>
<name>A0A022RXR6_ERYGU</name>
<feature type="region of interest" description="Disordered" evidence="1">
    <location>
        <begin position="1"/>
        <end position="40"/>
    </location>
</feature>
<dbReference type="AlphaFoldDB" id="A0A022RXR6"/>
<feature type="compositionally biased region" description="Polar residues" evidence="1">
    <location>
        <begin position="303"/>
        <end position="315"/>
    </location>
</feature>
<dbReference type="Proteomes" id="UP000030748">
    <property type="component" value="Unassembled WGS sequence"/>
</dbReference>
<feature type="compositionally biased region" description="Basic and acidic residues" evidence="1">
    <location>
        <begin position="452"/>
        <end position="464"/>
    </location>
</feature>
<feature type="compositionally biased region" description="Basic and acidic residues" evidence="1">
    <location>
        <begin position="568"/>
        <end position="586"/>
    </location>
</feature>
<evidence type="ECO:0000313" key="2">
    <source>
        <dbReference type="EMBL" id="EYU44786.1"/>
    </source>
</evidence>
<reference evidence="2 3" key="1">
    <citation type="journal article" date="2013" name="Proc. Natl. Acad. Sci. U.S.A.">
        <title>Fine-scale variation in meiotic recombination in Mimulus inferred from population shotgun sequencing.</title>
        <authorList>
            <person name="Hellsten U."/>
            <person name="Wright K.M."/>
            <person name="Jenkins J."/>
            <person name="Shu S."/>
            <person name="Yuan Y."/>
            <person name="Wessler S.R."/>
            <person name="Schmutz J."/>
            <person name="Willis J.H."/>
            <person name="Rokhsar D.S."/>
        </authorList>
    </citation>
    <scope>NUCLEOTIDE SEQUENCE [LARGE SCALE GENOMIC DNA]</scope>
    <source>
        <strain evidence="3">cv. DUN x IM62</strain>
    </source>
</reference>
<evidence type="ECO:0000256" key="1">
    <source>
        <dbReference type="SAM" id="MobiDB-lite"/>
    </source>
</evidence>
<feature type="region of interest" description="Disordered" evidence="1">
    <location>
        <begin position="403"/>
        <end position="495"/>
    </location>
</feature>
<evidence type="ECO:0000313" key="3">
    <source>
        <dbReference type="Proteomes" id="UP000030748"/>
    </source>
</evidence>
<feature type="compositionally biased region" description="Polar residues" evidence="1">
    <location>
        <begin position="554"/>
        <end position="565"/>
    </location>
</feature>
<feature type="region of interest" description="Disordered" evidence="1">
    <location>
        <begin position="85"/>
        <end position="164"/>
    </location>
</feature>
<gene>
    <name evidence="2" type="ORF">MIMGU_mgv1a021799mg</name>
</gene>
<accession>A0A022RXR6</accession>
<dbReference type="EMBL" id="KI630210">
    <property type="protein sequence ID" value="EYU44786.1"/>
    <property type="molecule type" value="Genomic_DNA"/>
</dbReference>
<feature type="compositionally biased region" description="Basic and acidic residues" evidence="1">
    <location>
        <begin position="237"/>
        <end position="249"/>
    </location>
</feature>
<feature type="compositionally biased region" description="Basic and acidic residues" evidence="1">
    <location>
        <begin position="180"/>
        <end position="197"/>
    </location>
</feature>
<feature type="compositionally biased region" description="Basic and acidic residues" evidence="1">
    <location>
        <begin position="538"/>
        <end position="552"/>
    </location>
</feature>
<feature type="compositionally biased region" description="Basic and acidic residues" evidence="1">
    <location>
        <begin position="204"/>
        <end position="228"/>
    </location>
</feature>
<protein>
    <submittedName>
        <fullName evidence="2">Uncharacterized protein</fullName>
    </submittedName>
</protein>
<dbReference type="STRING" id="4155.A0A022RXR6"/>
<feature type="region of interest" description="Disordered" evidence="1">
    <location>
        <begin position="177"/>
        <end position="319"/>
    </location>
</feature>
<sequence length="682" mass="75456">NMPTCVLDEKTEGESLVQDDSTKVKNEDHLEKDSDEASNDDVITTIDEVKVEVEYPSRAELFHEEKNDGADFNEKTQELQQSVEINVSTQDNDRELEKEIVTPSLEEASTKEAPEESTESTLLKEDHEAPASSDDIEINHTLEDQSLTAIPHAITSERTIDPTDTKAVCLEVQNVATEIPHVESEAHLGKESEKSSLTEETNETESKNLSEPKEDKDLVEAELSEKENNSAITLVTEKTKDIMESDFGEKTTNPQEISSDKPEEETIDTVERKEEILHVQGIEASIPDADSVDKSSIEEDCSQYPSSNETSSGQANDDEAAITREANFVDESLIKAESFESEKNAEVTLVKEEVSIESLQVAANDIKNSAVEQDREIAFKEYKTKEESHEEMARIILVEHLEKDSDSTSLAEAPIMDTIESTEEIGESGSGQSTETGSTEEQILTEDTQEISCDKTEEKSDDAAYTKGNTIDAQDTATNEDSSPIEEDCSERPSAIIHEAKLADQNLIKAELIENEESTEGNLAKEELSTRSLEVSDEDTRASASEQDRETSSIEEQGLTTSTSVIIDDQKEDKTIDATETPEDKNAATTTLHEESEENSPIQVDYQKEDLEKESEDTSQTVEISESTLKDDALVEKVVDSFEVVKEDTKASAFVSTGNDNYEESTVIHESKVTDQSLIEAE</sequence>
<feature type="non-terminal residue" evidence="2">
    <location>
        <position position="682"/>
    </location>
</feature>
<feature type="compositionally biased region" description="Basic and acidic residues" evidence="1">
    <location>
        <begin position="20"/>
        <end position="32"/>
    </location>
</feature>
<feature type="non-terminal residue" evidence="2">
    <location>
        <position position="1"/>
    </location>
</feature>
<feature type="compositionally biased region" description="Basic and acidic residues" evidence="1">
    <location>
        <begin position="91"/>
        <end position="100"/>
    </location>
</feature>
<organism evidence="2 3">
    <name type="scientific">Erythranthe guttata</name>
    <name type="common">Yellow monkey flower</name>
    <name type="synonym">Mimulus guttatus</name>
    <dbReference type="NCBI Taxonomy" id="4155"/>
    <lineage>
        <taxon>Eukaryota</taxon>
        <taxon>Viridiplantae</taxon>
        <taxon>Streptophyta</taxon>
        <taxon>Embryophyta</taxon>
        <taxon>Tracheophyta</taxon>
        <taxon>Spermatophyta</taxon>
        <taxon>Magnoliopsida</taxon>
        <taxon>eudicotyledons</taxon>
        <taxon>Gunneridae</taxon>
        <taxon>Pentapetalae</taxon>
        <taxon>asterids</taxon>
        <taxon>lamiids</taxon>
        <taxon>Lamiales</taxon>
        <taxon>Phrymaceae</taxon>
        <taxon>Erythranthe</taxon>
    </lineage>
</organism>